<dbReference type="OrthoDB" id="61110at2759"/>
<dbReference type="AlphaFoldDB" id="A0A2T0FMM9"/>
<feature type="repeat" description="RCC1" evidence="1">
    <location>
        <begin position="372"/>
        <end position="441"/>
    </location>
</feature>
<dbReference type="InterPro" id="IPR036047">
    <property type="entry name" value="F-box-like_dom_sf"/>
</dbReference>
<dbReference type="GeneID" id="36517604"/>
<dbReference type="SUPFAM" id="SSF81383">
    <property type="entry name" value="F-box domain"/>
    <property type="match status" value="1"/>
</dbReference>
<dbReference type="PROSITE" id="PS50012">
    <property type="entry name" value="RCC1_3"/>
    <property type="match status" value="2"/>
</dbReference>
<dbReference type="PRINTS" id="PR00633">
    <property type="entry name" value="RCCNDNSATION"/>
</dbReference>
<dbReference type="SUPFAM" id="SSF50985">
    <property type="entry name" value="RCC1/BLIP-II"/>
    <property type="match status" value="1"/>
</dbReference>
<feature type="repeat" description="RCC1" evidence="1">
    <location>
        <begin position="83"/>
        <end position="143"/>
    </location>
</feature>
<proteinExistence type="predicted"/>
<name>A0A2T0FMM9_9ASCO</name>
<dbReference type="InterPro" id="IPR051553">
    <property type="entry name" value="Ran_GTPase-activating"/>
</dbReference>
<keyword evidence="4" id="KW-1185">Reference proteome</keyword>
<feature type="domain" description="F-box" evidence="2">
    <location>
        <begin position="20"/>
        <end position="55"/>
    </location>
</feature>
<dbReference type="PANTHER" id="PTHR45982">
    <property type="entry name" value="REGULATOR OF CHROMOSOME CONDENSATION"/>
    <property type="match status" value="1"/>
</dbReference>
<evidence type="ECO:0000256" key="1">
    <source>
        <dbReference type="PROSITE-ProRule" id="PRU00235"/>
    </source>
</evidence>
<dbReference type="PANTHER" id="PTHR45982:SF1">
    <property type="entry name" value="REGULATOR OF CHROMOSOME CONDENSATION"/>
    <property type="match status" value="1"/>
</dbReference>
<dbReference type="InterPro" id="IPR001810">
    <property type="entry name" value="F-box_dom"/>
</dbReference>
<accession>A0A2T0FMM9</accession>
<protein>
    <submittedName>
        <fullName evidence="3">SCF-associated factor 1</fullName>
    </submittedName>
</protein>
<reference evidence="3 4" key="1">
    <citation type="submission" date="2017-04" db="EMBL/GenBank/DDBJ databases">
        <title>Genome sequencing of [Candida] sorbophila.</title>
        <authorList>
            <person name="Ahn J.O."/>
        </authorList>
    </citation>
    <scope>NUCLEOTIDE SEQUENCE [LARGE SCALE GENOMIC DNA]</scope>
    <source>
        <strain evidence="3 4">DS02</strain>
    </source>
</reference>
<dbReference type="Proteomes" id="UP000238350">
    <property type="component" value="Unassembled WGS sequence"/>
</dbReference>
<dbReference type="Gene3D" id="2.130.10.30">
    <property type="entry name" value="Regulator of chromosome condensation 1/beta-lactamase-inhibitor protein II"/>
    <property type="match status" value="2"/>
</dbReference>
<evidence type="ECO:0000259" key="2">
    <source>
        <dbReference type="Pfam" id="PF12937"/>
    </source>
</evidence>
<evidence type="ECO:0000313" key="4">
    <source>
        <dbReference type="Proteomes" id="UP000238350"/>
    </source>
</evidence>
<evidence type="ECO:0000313" key="3">
    <source>
        <dbReference type="EMBL" id="PRT56236.1"/>
    </source>
</evidence>
<dbReference type="Pfam" id="PF13540">
    <property type="entry name" value="RCC1_2"/>
    <property type="match status" value="1"/>
</dbReference>
<dbReference type="InterPro" id="IPR000408">
    <property type="entry name" value="Reg_chr_condens"/>
</dbReference>
<dbReference type="InterPro" id="IPR009091">
    <property type="entry name" value="RCC1/BLIP-II"/>
</dbReference>
<dbReference type="RefSeq" id="XP_024666181.1">
    <property type="nucleotide sequence ID" value="XM_024810413.1"/>
</dbReference>
<dbReference type="STRING" id="45607.A0A2T0FMM9"/>
<comment type="caution">
    <text evidence="3">The sequence shown here is derived from an EMBL/GenBank/DDBJ whole genome shotgun (WGS) entry which is preliminary data.</text>
</comment>
<dbReference type="EMBL" id="NDIQ01000022">
    <property type="protein sequence ID" value="PRT56236.1"/>
    <property type="molecule type" value="Genomic_DNA"/>
</dbReference>
<sequence>MTTDRMPPSLLGLGRDIFVMHILPQLDAKDVNSLRQTCKELDTLAKDPAVWHAIYNAMFPPPEAMPPIRQEGWEERCNDRCSSRVYAWGSAEAGRIGVALSDVDRDHRGRRGVNRPWPVQAFSDVVVRNIGCGGYFTAILSTHGEIQVAGDFHGQLRGVSPPMRLKASNAKFTAMSCGRTFLLGRDSTDNIYMWLHTRESDGVLLDLGGLQVQKMVAGWSAAAVITDEVGVAVWKVPEVATETFKVNYLVVPHTGGGEKGAGDWRVVDVAVGASFIAITTQNGKLFTTKLDFEAVTLPAPEYNADIHAAVNGEGITKVYTLLNRLVAVTANGHIVQTQWEDGRFTRVELLDLDDVVQVAVGDHHCLALTTNGSIYAWGTEPHSCGAFGMGTPAQIGAAGGETRPIRWFASDSTLAKPTRVHAPPMYRIAAGGWHSAAVGNRKCGGQD</sequence>
<dbReference type="Pfam" id="PF12937">
    <property type="entry name" value="F-box-like"/>
    <property type="match status" value="1"/>
</dbReference>
<gene>
    <name evidence="3" type="ORF">B9G98_03856</name>
</gene>
<organism evidence="3 4">
    <name type="scientific">Wickerhamiella sorbophila</name>
    <dbReference type="NCBI Taxonomy" id="45607"/>
    <lineage>
        <taxon>Eukaryota</taxon>
        <taxon>Fungi</taxon>
        <taxon>Dikarya</taxon>
        <taxon>Ascomycota</taxon>
        <taxon>Saccharomycotina</taxon>
        <taxon>Dipodascomycetes</taxon>
        <taxon>Dipodascales</taxon>
        <taxon>Trichomonascaceae</taxon>
        <taxon>Wickerhamiella</taxon>
    </lineage>
</organism>
<dbReference type="Gene3D" id="1.20.1280.50">
    <property type="match status" value="1"/>
</dbReference>